<proteinExistence type="predicted"/>
<sequence>MTTGTNACHRLAIYGSLAPGRPNHHQVAGLDGLWFPGRVHGRLVEAGWGASLGYPALIVDPDGWVIDVDVLESEDLPGQWSRLDDFEGPGYERVLTTVHTAAGELEAHVYVLSATDES</sequence>
<dbReference type="InterPro" id="IPR013024">
    <property type="entry name" value="GGCT-like"/>
</dbReference>
<organism evidence="2 3">
    <name type="scientific">Geodermatophilus amargosae</name>
    <dbReference type="NCBI Taxonomy" id="1296565"/>
    <lineage>
        <taxon>Bacteria</taxon>
        <taxon>Bacillati</taxon>
        <taxon>Actinomycetota</taxon>
        <taxon>Actinomycetes</taxon>
        <taxon>Geodermatophilales</taxon>
        <taxon>Geodermatophilaceae</taxon>
        <taxon>Geodermatophilus</taxon>
    </lineage>
</organism>
<dbReference type="SUPFAM" id="SSF110857">
    <property type="entry name" value="Gamma-glutamyl cyclotransferase-like"/>
    <property type="match status" value="1"/>
</dbReference>
<dbReference type="CDD" id="cd06661">
    <property type="entry name" value="GGCT_like"/>
    <property type="match status" value="1"/>
</dbReference>
<name>A0A1I7BHV3_9ACTN</name>
<reference evidence="3" key="1">
    <citation type="submission" date="2016-10" db="EMBL/GenBank/DDBJ databases">
        <authorList>
            <person name="Varghese N."/>
            <person name="Submissions S."/>
        </authorList>
    </citation>
    <scope>NUCLEOTIDE SEQUENCE [LARGE SCALE GENOMIC DNA]</scope>
    <source>
        <strain evidence="3">DSM 46136</strain>
    </source>
</reference>
<accession>A0A1I7BHV3</accession>
<keyword evidence="2" id="KW-0808">Transferase</keyword>
<dbReference type="Gene3D" id="3.10.490.10">
    <property type="entry name" value="Gamma-glutamyl cyclotransferase-like"/>
    <property type="match status" value="1"/>
</dbReference>
<evidence type="ECO:0000259" key="1">
    <source>
        <dbReference type="Pfam" id="PF06094"/>
    </source>
</evidence>
<evidence type="ECO:0000313" key="3">
    <source>
        <dbReference type="Proteomes" id="UP000199546"/>
    </source>
</evidence>
<dbReference type="OrthoDB" id="5070127at2"/>
<keyword evidence="3" id="KW-1185">Reference proteome</keyword>
<dbReference type="GO" id="GO:0016740">
    <property type="term" value="F:transferase activity"/>
    <property type="evidence" value="ECO:0007669"/>
    <property type="project" value="UniProtKB-KW"/>
</dbReference>
<dbReference type="AlphaFoldDB" id="A0A1I7BHV3"/>
<dbReference type="EMBL" id="FPBA01000014">
    <property type="protein sequence ID" value="SFT86748.1"/>
    <property type="molecule type" value="Genomic_DNA"/>
</dbReference>
<dbReference type="InterPro" id="IPR036568">
    <property type="entry name" value="GGCT-like_sf"/>
</dbReference>
<dbReference type="Pfam" id="PF06094">
    <property type="entry name" value="GGACT"/>
    <property type="match status" value="1"/>
</dbReference>
<evidence type="ECO:0000313" key="2">
    <source>
        <dbReference type="EMBL" id="SFT86748.1"/>
    </source>
</evidence>
<gene>
    <name evidence="2" type="ORF">SAMN05660657_03585</name>
</gene>
<feature type="domain" description="Gamma-glutamylcyclotransferase AIG2-like" evidence="1">
    <location>
        <begin position="12"/>
        <end position="114"/>
    </location>
</feature>
<dbReference type="STRING" id="1296565.SAMN05660657_03585"/>
<dbReference type="RefSeq" id="WP_093581522.1">
    <property type="nucleotide sequence ID" value="NZ_FPBA01000014.1"/>
</dbReference>
<dbReference type="InterPro" id="IPR009288">
    <property type="entry name" value="AIG2-like_dom"/>
</dbReference>
<dbReference type="Proteomes" id="UP000199546">
    <property type="component" value="Unassembled WGS sequence"/>
</dbReference>
<protein>
    <submittedName>
        <fullName evidence="2">Uncharacterized conserved protein YtfP, gamma-glutamylcyclotransferase (GGCT)/AIG2-like family</fullName>
    </submittedName>
</protein>